<dbReference type="PROSITE" id="PS50158">
    <property type="entry name" value="ZF_CCHC"/>
    <property type="match status" value="1"/>
</dbReference>
<dbReference type="Pfam" id="PF25597">
    <property type="entry name" value="SH3_retrovirus"/>
    <property type="match status" value="1"/>
</dbReference>
<dbReference type="InterPro" id="IPR007889">
    <property type="entry name" value="HTH_Psq"/>
</dbReference>
<dbReference type="Pfam" id="PF03221">
    <property type="entry name" value="HTH_Tnp_Tc5"/>
    <property type="match status" value="1"/>
</dbReference>
<dbReference type="Pfam" id="PF03184">
    <property type="entry name" value="DDE_1"/>
    <property type="match status" value="1"/>
</dbReference>
<organism evidence="10 11">
    <name type="scientific">Trichuris suis</name>
    <name type="common">pig whipworm</name>
    <dbReference type="NCBI Taxonomy" id="68888"/>
    <lineage>
        <taxon>Eukaryota</taxon>
        <taxon>Metazoa</taxon>
        <taxon>Ecdysozoa</taxon>
        <taxon>Nematoda</taxon>
        <taxon>Enoplea</taxon>
        <taxon>Dorylaimia</taxon>
        <taxon>Trichinellida</taxon>
        <taxon>Trichuridae</taxon>
        <taxon>Trichuris</taxon>
    </lineage>
</organism>
<gene>
    <name evidence="10" type="ORF">M513_12060</name>
</gene>
<protein>
    <recommendedName>
        <fullName evidence="12">Integrase core domain protein</fullName>
    </recommendedName>
</protein>
<dbReference type="Pfam" id="PF00098">
    <property type="entry name" value="zf-CCHC"/>
    <property type="match status" value="1"/>
</dbReference>
<dbReference type="SUPFAM" id="SSF57756">
    <property type="entry name" value="Retrovirus zinc finger-like domains"/>
    <property type="match status" value="1"/>
</dbReference>
<evidence type="ECO:0000313" key="11">
    <source>
        <dbReference type="Proteomes" id="UP000030764"/>
    </source>
</evidence>
<keyword evidence="5" id="KW-0863">Zinc-finger</keyword>
<dbReference type="CDD" id="cd09272">
    <property type="entry name" value="RNase_HI_RT_Ty1"/>
    <property type="match status" value="1"/>
</dbReference>
<dbReference type="InterPro" id="IPR036397">
    <property type="entry name" value="RNaseH_sf"/>
</dbReference>
<feature type="region of interest" description="Disordered" evidence="6">
    <location>
        <begin position="17"/>
        <end position="40"/>
    </location>
</feature>
<dbReference type="Pfam" id="PF07727">
    <property type="entry name" value="RVT_2"/>
    <property type="match status" value="1"/>
</dbReference>
<dbReference type="InterPro" id="IPR004875">
    <property type="entry name" value="DDE_SF_endonuclease_dom"/>
</dbReference>
<dbReference type="SMART" id="SM00343">
    <property type="entry name" value="ZnF_C2HC"/>
    <property type="match status" value="1"/>
</dbReference>
<dbReference type="Gene3D" id="3.30.420.10">
    <property type="entry name" value="Ribonuclease H-like superfamily/Ribonuclease H"/>
    <property type="match status" value="2"/>
</dbReference>
<evidence type="ECO:0000256" key="1">
    <source>
        <dbReference type="ARBA" id="ARBA00004123"/>
    </source>
</evidence>
<sequence length="1638" mass="184764">MENKKITGVERNVQDVALRSSASGSRQLQQRPKSFRSNKGIRSEDRQCYVCGKRGHIRRNCPGVQEKSNKVTNEKGDTTFALFSFRERISANPRKYWCVDSGASSHMSSDRSFFATLSPVKRNVYLADGRHAKVTGIGDGRLTCALPDGKVQHLEVRDVLYVPSLNGSLLSVKMLDKAGYEIEIRKGVCTISKRSLTGGSKLLACAKDNGELYELDLVSSQDTQLLRPRACAANTLDNSLCLWHRRFGHRDFDAIQKLWKRKMAVGLRINEHDCGKPICETCFKGKMTAFPFPKGETRANKPMELIHSDLCGPMPVETPSGHRYFLTLIDDHSRFTVVHLLKSKDEVFDAIKNYIAKMCNRFGRKPMIFRSDNGREYVTKSLETYFKLQGIEHQLTIPYTPQQNGVAERKNRSLTEMVRCMLSDARTDCPVEVYQRHLSSTSMAIRPDVSHLRVFGSKAYSFVPTERRRKLSEKAIEGVIIGYGNTVKGYRILDPKTARVWYSRSVRIIEGPVQPWPDQMKHRQISHSKGSPQTMVNMDEWKDRPEDSSSNVFPPKEGMDGKHGQSSDKASDGSTLAPIAGLRRSERLAAKDERRVRRQFCEDYIWKVVDCDPKEPATWDEMLQLPASERQNWLEAVDAELNSLESHDVWEVADLPVGKRPISAKWIFKLKRDEHGKIHTYKARLVARGFTQIHGRDYGETFAPVVRHETVRTLFAVAAIKGMHVRHIDVKTAYLNGDLDKEIFMELPPGFKQQGTEGKVLRLHRSLYGLKQSAHAWNQVAIKALRKIGFRPNRAYPCFFSRKESSNAVTYVLLYVDDLLVASVSPELTYRVGQQLNGYFEIKDLGDVKQYLGIQVEREEDGSFLLHQAGKICQLIKEYGLLDAKSVATPMETNFLSSPTEESPALSENAQFRKAVGSLLYLATVSRPDIAFAVGQLCRRVESPTQSDWKAVKRVIRYLAGSVSQKLRFSSEGNIKLTGFVDADWAGDHADRKSTSGYVFQIGHSTIAWSSKKQSVVAMSSTEAEYVAASEACREVQWLRQLLADMEVPQDGPTKIYEDNQGCIKVAQSDRCSQRTKHIDVRHHQLRDLCESGIVSLVYCPSSEMPADVLTKPLGKDKMSHDEAQTRQGAARASMSTSAVKRKRVVLTLKDKIEIVEALNKGESGCSLAEKHGVGTSTVSDIKKKSESISRFSKGLMGGKGDPERKAMKKPLNEAVDQAVCLWYMQKRSIGQPISGPLLCEKALDFNIKLGGSSNFRARTGWLQKFKKRHRIREIEIHGEKLSASESSASKFRDEMKSYLEQQGYKDEFIYSAADETGMYWKSLPRRSLASRAEVAAPGHKVSKERVTVMICANASGTHRIPLLLIGKSKKPRSFKNTRNLPVVYSSQRKAWMNSEIFIDWFKKTFIPEVKKYQDSVGQTGKVLLLIDNAPSHPCTESLNKIDETVEVRFLPPNVTPLIQPMDQGVIENLKRLYRKQLLRHLLLSEDKSVQSIIDFYSKTTLKDCCYMIAGSWSSVRQSTLRSSWNNILARRELSATSGASDLGEVVEEVLFNLNTLSLSGECQKADIEAWLACGSGNPGFQMLDDDEIAETVLNVEDEMDEDFDTQEVQVACPSHEKAFRCLEVALKWLEWQEECDP</sequence>
<keyword evidence="4" id="KW-0539">Nucleus</keyword>
<dbReference type="InterPro" id="IPR009057">
    <property type="entry name" value="Homeodomain-like_sf"/>
</dbReference>
<dbReference type="InterPro" id="IPR001584">
    <property type="entry name" value="Integrase_cat-core"/>
</dbReference>
<dbReference type="InterPro" id="IPR054722">
    <property type="entry name" value="PolX-like_BBD"/>
</dbReference>
<evidence type="ECO:0000259" key="8">
    <source>
        <dbReference type="PROSITE" id="PS50994"/>
    </source>
</evidence>
<feature type="compositionally biased region" description="Basic and acidic residues" evidence="6">
    <location>
        <begin position="557"/>
        <end position="571"/>
    </location>
</feature>
<keyword evidence="2" id="KW-0064">Aspartyl protease</keyword>
<dbReference type="GO" id="GO:0004190">
    <property type="term" value="F:aspartic-type endopeptidase activity"/>
    <property type="evidence" value="ECO:0007669"/>
    <property type="project" value="UniProtKB-KW"/>
</dbReference>
<dbReference type="GO" id="GO:0019899">
    <property type="term" value="F:enzyme binding"/>
    <property type="evidence" value="ECO:0007669"/>
    <property type="project" value="UniProtKB-ARBA"/>
</dbReference>
<dbReference type="InterPro" id="IPR012337">
    <property type="entry name" value="RNaseH-like_sf"/>
</dbReference>
<feature type="domain" description="HTH CENPB-type" evidence="9">
    <location>
        <begin position="1204"/>
        <end position="1276"/>
    </location>
</feature>
<evidence type="ECO:0000313" key="10">
    <source>
        <dbReference type="EMBL" id="KFD47072.1"/>
    </source>
</evidence>
<keyword evidence="2" id="KW-0645">Protease</keyword>
<proteinExistence type="predicted"/>
<dbReference type="Gene3D" id="4.10.60.10">
    <property type="entry name" value="Zinc finger, CCHC-type"/>
    <property type="match status" value="1"/>
</dbReference>
<dbReference type="EMBL" id="KL363341">
    <property type="protein sequence ID" value="KFD47072.1"/>
    <property type="molecule type" value="Genomic_DNA"/>
</dbReference>
<dbReference type="Proteomes" id="UP000030764">
    <property type="component" value="Unassembled WGS sequence"/>
</dbReference>
<feature type="compositionally biased region" description="Polar residues" evidence="6">
    <location>
        <begin position="527"/>
        <end position="536"/>
    </location>
</feature>
<keyword evidence="5" id="KW-0479">Metal-binding</keyword>
<dbReference type="Pfam" id="PF00665">
    <property type="entry name" value="rve"/>
    <property type="match status" value="1"/>
</dbReference>
<dbReference type="GO" id="GO:0042575">
    <property type="term" value="C:DNA polymerase complex"/>
    <property type="evidence" value="ECO:0007669"/>
    <property type="project" value="UniProtKB-ARBA"/>
</dbReference>
<dbReference type="PROSITE" id="PS51253">
    <property type="entry name" value="HTH_CENPB"/>
    <property type="match status" value="1"/>
</dbReference>
<evidence type="ECO:0000256" key="4">
    <source>
        <dbReference type="ARBA" id="ARBA00023242"/>
    </source>
</evidence>
<dbReference type="SMART" id="SM00674">
    <property type="entry name" value="CENPB"/>
    <property type="match status" value="1"/>
</dbReference>
<reference evidence="10 11" key="1">
    <citation type="journal article" date="2014" name="Nat. Genet.">
        <title>Genome and transcriptome of the porcine whipworm Trichuris suis.</title>
        <authorList>
            <person name="Jex A.R."/>
            <person name="Nejsum P."/>
            <person name="Schwarz E.M."/>
            <person name="Hu L."/>
            <person name="Young N.D."/>
            <person name="Hall R.S."/>
            <person name="Korhonen P.K."/>
            <person name="Liao S."/>
            <person name="Thamsborg S."/>
            <person name="Xia J."/>
            <person name="Xu P."/>
            <person name="Wang S."/>
            <person name="Scheerlinck J.P."/>
            <person name="Hofmann A."/>
            <person name="Sternberg P.W."/>
            <person name="Wang J."/>
            <person name="Gasser R.B."/>
        </authorList>
    </citation>
    <scope>NUCLEOTIDE SEQUENCE [LARGE SCALE GENOMIC DNA]</scope>
    <source>
        <strain evidence="10">DCEP-RM93M</strain>
    </source>
</reference>
<dbReference type="InterPro" id="IPR036875">
    <property type="entry name" value="Znf_CCHC_sf"/>
</dbReference>
<dbReference type="Pfam" id="PF04218">
    <property type="entry name" value="CENP-B_N"/>
    <property type="match status" value="1"/>
</dbReference>
<dbReference type="PROSITE" id="PS50994">
    <property type="entry name" value="INTEGRASE"/>
    <property type="match status" value="1"/>
</dbReference>
<dbReference type="PANTHER" id="PTHR19303:SF16">
    <property type="entry name" value="JERKY PROTEIN HOMOLOG-LIKE"/>
    <property type="match status" value="1"/>
</dbReference>
<dbReference type="InterPro" id="IPR025724">
    <property type="entry name" value="GAG-pre-integrase_dom"/>
</dbReference>
<evidence type="ECO:0000256" key="3">
    <source>
        <dbReference type="ARBA" id="ARBA00023125"/>
    </source>
</evidence>
<dbReference type="SUPFAM" id="SSF53098">
    <property type="entry name" value="Ribonuclease H-like"/>
    <property type="match status" value="1"/>
</dbReference>
<accession>A0A085LQ26</accession>
<keyword evidence="3" id="KW-0238">DNA-binding</keyword>
<feature type="non-terminal residue" evidence="10">
    <location>
        <position position="1638"/>
    </location>
</feature>
<dbReference type="InterPro" id="IPR057670">
    <property type="entry name" value="SH3_retrovirus"/>
</dbReference>
<feature type="compositionally biased region" description="Polar residues" evidence="6">
    <location>
        <begin position="20"/>
        <end position="37"/>
    </location>
</feature>
<keyword evidence="2" id="KW-0378">Hydrolase</keyword>
<dbReference type="SUPFAM" id="SSF56672">
    <property type="entry name" value="DNA/RNA polymerases"/>
    <property type="match status" value="1"/>
</dbReference>
<feature type="region of interest" description="Disordered" evidence="6">
    <location>
        <begin position="541"/>
        <end position="578"/>
    </location>
</feature>
<feature type="domain" description="Integrase catalytic" evidence="8">
    <location>
        <begin position="298"/>
        <end position="472"/>
    </location>
</feature>
<dbReference type="InterPro" id="IPR013103">
    <property type="entry name" value="RVT_2"/>
</dbReference>
<keyword evidence="5" id="KW-0862">Zinc</keyword>
<evidence type="ECO:0000259" key="7">
    <source>
        <dbReference type="PROSITE" id="PS50158"/>
    </source>
</evidence>
<dbReference type="InterPro" id="IPR043502">
    <property type="entry name" value="DNA/RNA_pol_sf"/>
</dbReference>
<dbReference type="PANTHER" id="PTHR19303">
    <property type="entry name" value="TRANSPOSON"/>
    <property type="match status" value="1"/>
</dbReference>
<feature type="domain" description="CCHC-type" evidence="7">
    <location>
        <begin position="48"/>
        <end position="62"/>
    </location>
</feature>
<name>A0A085LQ26_9BILA</name>
<dbReference type="Gene3D" id="1.10.10.60">
    <property type="entry name" value="Homeodomain-like"/>
    <property type="match status" value="2"/>
</dbReference>
<evidence type="ECO:0000259" key="9">
    <source>
        <dbReference type="PROSITE" id="PS51253"/>
    </source>
</evidence>
<dbReference type="GO" id="GO:0015074">
    <property type="term" value="P:DNA integration"/>
    <property type="evidence" value="ECO:0007669"/>
    <property type="project" value="InterPro"/>
</dbReference>
<feature type="region of interest" description="Disordered" evidence="6">
    <location>
        <begin position="517"/>
        <end position="536"/>
    </location>
</feature>
<evidence type="ECO:0000256" key="5">
    <source>
        <dbReference type="PROSITE-ProRule" id="PRU00047"/>
    </source>
</evidence>
<dbReference type="InterPro" id="IPR006600">
    <property type="entry name" value="HTH_CenpB_DNA-bd_dom"/>
</dbReference>
<dbReference type="InterPro" id="IPR050863">
    <property type="entry name" value="CenT-Element_Derived"/>
</dbReference>
<evidence type="ECO:0000256" key="6">
    <source>
        <dbReference type="SAM" id="MobiDB-lite"/>
    </source>
</evidence>
<dbReference type="Pfam" id="PF22936">
    <property type="entry name" value="Pol_BBD"/>
    <property type="match status" value="1"/>
</dbReference>
<comment type="subcellular location">
    <subcellularLocation>
        <location evidence="1">Nucleus</location>
    </subcellularLocation>
</comment>
<keyword evidence="11" id="KW-1185">Reference proteome</keyword>
<dbReference type="InterPro" id="IPR001878">
    <property type="entry name" value="Znf_CCHC"/>
</dbReference>
<dbReference type="SUPFAM" id="SSF46689">
    <property type="entry name" value="Homeodomain-like"/>
    <property type="match status" value="2"/>
</dbReference>
<dbReference type="Pfam" id="PF13976">
    <property type="entry name" value="gag_pre-integrs"/>
    <property type="match status" value="1"/>
</dbReference>
<evidence type="ECO:0000256" key="2">
    <source>
        <dbReference type="ARBA" id="ARBA00022750"/>
    </source>
</evidence>
<dbReference type="GO" id="GO:0008270">
    <property type="term" value="F:zinc ion binding"/>
    <property type="evidence" value="ECO:0007669"/>
    <property type="project" value="UniProtKB-KW"/>
</dbReference>
<dbReference type="GO" id="GO:0003677">
    <property type="term" value="F:DNA binding"/>
    <property type="evidence" value="ECO:0007669"/>
    <property type="project" value="UniProtKB-KW"/>
</dbReference>
<dbReference type="GO" id="GO:0005634">
    <property type="term" value="C:nucleus"/>
    <property type="evidence" value="ECO:0007669"/>
    <property type="project" value="UniProtKB-SubCell"/>
</dbReference>
<evidence type="ECO:0008006" key="12">
    <source>
        <dbReference type="Google" id="ProtNLM"/>
    </source>
</evidence>